<dbReference type="GO" id="GO:0006289">
    <property type="term" value="P:nucleotide-excision repair"/>
    <property type="evidence" value="ECO:0007669"/>
    <property type="project" value="TreeGrafter"/>
</dbReference>
<dbReference type="CTD" id="2176"/>
<dbReference type="RefSeq" id="XP_040476087.1">
    <property type="nucleotide sequence ID" value="XM_040620153.1"/>
</dbReference>
<dbReference type="PRINTS" id="PR00494">
    <property type="entry name" value="FANCONICGENE"/>
</dbReference>
<organism evidence="2 3">
    <name type="scientific">Ursus maritimus</name>
    <name type="common">Polar bear</name>
    <name type="synonym">Thalarctos maritimus</name>
    <dbReference type="NCBI Taxonomy" id="29073"/>
    <lineage>
        <taxon>Eukaryota</taxon>
        <taxon>Metazoa</taxon>
        <taxon>Chordata</taxon>
        <taxon>Craniata</taxon>
        <taxon>Vertebrata</taxon>
        <taxon>Euteleostomi</taxon>
        <taxon>Mammalia</taxon>
        <taxon>Eutheria</taxon>
        <taxon>Laurasiatheria</taxon>
        <taxon>Carnivora</taxon>
        <taxon>Caniformia</taxon>
        <taxon>Ursidae</taxon>
        <taxon>Ursus</taxon>
    </lineage>
</organism>
<reference evidence="3" key="1">
    <citation type="submission" date="2025-08" db="UniProtKB">
        <authorList>
            <consortium name="RefSeq"/>
        </authorList>
    </citation>
    <scope>IDENTIFICATION</scope>
    <source>
        <tissue evidence="3">Whole blood</tissue>
    </source>
</reference>
<sequence>MAQDLVGFSSDYQFWMQKLSLWDQASTLETQQDTCLHLPRFQEFLRQLYEVLKEMDSNTIIERFPTIGQLLAKTCWNPFILAFDESQKILMWCLCCLINKEPQNSEESKLNSWTRGLLSHILSGFRFDTKEVGLFTQGLGYVPADYCPGLLKNMVLSLVSELRENHLNGFNTQRRMVPEKIRFLSRVCIPLVTLPDIEPLVEALLTCHGHEPQEVLWPEFFDAVNEAFLLKKISLPTSAVVCLWLRHLPSLEKATLHLFEKLISSERNFLRRIECFLKDSLLPEAACHPAIFRIVDEMFRYALLETDGAPEVLVAVQGFTRCFVEALEKKNKQVEVKAVLSRLKKLLRSPILSAKDLQAAAAESQDRDPRPPLCQQLIRRLLLNFLLWAPGGHVNAREVIALMAPSDEIAHDMTGFLDQTLYRWDHLRMEAPRSRKLARELLAELRMVGTAMQGPGSPRPRDVMRRPFLRGMSAENEP</sequence>
<accession>A0A8M1F2M9</accession>
<name>A0A8M1F2M9_URSMA</name>
<dbReference type="GO" id="GO:0034599">
    <property type="term" value="P:cellular response to oxidative stress"/>
    <property type="evidence" value="ECO:0007669"/>
    <property type="project" value="TreeGrafter"/>
</dbReference>
<dbReference type="PANTHER" id="PTHR16798:SF0">
    <property type="entry name" value="FANCONI ANEMIA GROUP C PROTEIN"/>
    <property type="match status" value="1"/>
</dbReference>
<dbReference type="GO" id="GO:0043240">
    <property type="term" value="C:Fanconi anaemia nuclear complex"/>
    <property type="evidence" value="ECO:0007669"/>
    <property type="project" value="InterPro"/>
</dbReference>
<evidence type="ECO:0000313" key="3">
    <source>
        <dbReference type="RefSeq" id="XP_040476087.1"/>
    </source>
</evidence>
<feature type="region of interest" description="Disordered" evidence="1">
    <location>
        <begin position="451"/>
        <end position="478"/>
    </location>
</feature>
<evidence type="ECO:0000313" key="2">
    <source>
        <dbReference type="Proteomes" id="UP000261680"/>
    </source>
</evidence>
<protein>
    <submittedName>
        <fullName evidence="3">Fanconi anemia group C protein isoform X4</fullName>
    </submittedName>
</protein>
<dbReference type="InterPro" id="IPR000686">
    <property type="entry name" value="FANCC"/>
</dbReference>
<gene>
    <name evidence="3" type="primary">FANCC</name>
</gene>
<evidence type="ECO:0000256" key="1">
    <source>
        <dbReference type="SAM" id="MobiDB-lite"/>
    </source>
</evidence>
<proteinExistence type="predicted"/>
<dbReference type="Proteomes" id="UP000261680">
    <property type="component" value="Unplaced"/>
</dbReference>
<dbReference type="GO" id="GO:0036297">
    <property type="term" value="P:interstrand cross-link repair"/>
    <property type="evidence" value="ECO:0007669"/>
    <property type="project" value="InterPro"/>
</dbReference>
<dbReference type="PANTHER" id="PTHR16798">
    <property type="entry name" value="FANCONI ANEMIA GROUP C PROTEIN FANCC"/>
    <property type="match status" value="1"/>
</dbReference>
<dbReference type="AlphaFoldDB" id="A0A8M1F2M9"/>
<keyword evidence="2" id="KW-1185">Reference proteome</keyword>
<dbReference type="GeneID" id="103682212"/>
<dbReference type="Pfam" id="PF02106">
    <property type="entry name" value="Fanconi_C"/>
    <property type="match status" value="1"/>
</dbReference>